<dbReference type="SUPFAM" id="SSF47459">
    <property type="entry name" value="HLH, helix-loop-helix DNA-binding domain"/>
    <property type="match status" value="1"/>
</dbReference>
<evidence type="ECO:0000313" key="9">
    <source>
        <dbReference type="Proteomes" id="UP000504609"/>
    </source>
</evidence>
<dbReference type="PANTHER" id="PTHR31945:SF26">
    <property type="entry name" value="TRANSCRIPTION FACTOR BHLH35"/>
    <property type="match status" value="1"/>
</dbReference>
<comment type="subcellular location">
    <subcellularLocation>
        <location evidence="1">Nucleus</location>
    </subcellularLocation>
</comment>
<feature type="compositionally biased region" description="Low complexity" evidence="7">
    <location>
        <begin position="41"/>
        <end position="53"/>
    </location>
</feature>
<dbReference type="KEGG" id="cmos:111444452"/>
<dbReference type="GO" id="GO:0043565">
    <property type="term" value="F:sequence-specific DNA binding"/>
    <property type="evidence" value="ECO:0007669"/>
    <property type="project" value="TreeGrafter"/>
</dbReference>
<dbReference type="Proteomes" id="UP000504609">
    <property type="component" value="Unplaced"/>
</dbReference>
<evidence type="ECO:0000256" key="6">
    <source>
        <dbReference type="ARBA" id="ARBA00023242"/>
    </source>
</evidence>
<keyword evidence="5" id="KW-0804">Transcription</keyword>
<dbReference type="AlphaFoldDB" id="A0A6J1FCT5"/>
<keyword evidence="6" id="KW-0539">Nucleus</keyword>
<evidence type="ECO:0000256" key="7">
    <source>
        <dbReference type="SAM" id="MobiDB-lite"/>
    </source>
</evidence>
<evidence type="ECO:0000259" key="8">
    <source>
        <dbReference type="PROSITE" id="PS50888"/>
    </source>
</evidence>
<feature type="domain" description="BHLH" evidence="8">
    <location>
        <begin position="53"/>
        <end position="102"/>
    </location>
</feature>
<sequence>MDNILDEYLKYWETDMFLLTEDSGSGGWGLEEAFYSAYNSSSPDGKVSPSSPSEASKNIVSERNRRKKLNDRLIALRAVVPNITKMDKASIIKDAIVYIQELRAEEKRIETEISDLESSVNNNGSRTTNQWNDENGDRIWTNMKWNRQTTDASSSSSIEVLDLSVNYVGEKVMVVSLTCLRRGNTILKVWEVIESLKLKIITANISVFANKLLNTLFIEAEREEEEELKVQIETAIAHMG</sequence>
<protein>
    <submittedName>
        <fullName evidence="10">Transcription factor bHLH35-like</fullName>
    </submittedName>
</protein>
<dbReference type="InterPro" id="IPR036638">
    <property type="entry name" value="HLH_DNA-bd_sf"/>
</dbReference>
<comment type="subunit">
    <text evidence="2">Homodimer.</text>
</comment>
<dbReference type="GO" id="GO:0003700">
    <property type="term" value="F:DNA-binding transcription factor activity"/>
    <property type="evidence" value="ECO:0007669"/>
    <property type="project" value="TreeGrafter"/>
</dbReference>
<proteinExistence type="predicted"/>
<dbReference type="InterPro" id="IPR054502">
    <property type="entry name" value="bHLH-TF_ACT-like_plant"/>
</dbReference>
<evidence type="ECO:0000313" key="10">
    <source>
        <dbReference type="RefSeq" id="XP_022938316.1"/>
    </source>
</evidence>
<organism evidence="9 10">
    <name type="scientific">Cucurbita moschata</name>
    <name type="common">Winter crookneck squash</name>
    <name type="synonym">Cucurbita pepo var. moschata</name>
    <dbReference type="NCBI Taxonomy" id="3662"/>
    <lineage>
        <taxon>Eukaryota</taxon>
        <taxon>Viridiplantae</taxon>
        <taxon>Streptophyta</taxon>
        <taxon>Embryophyta</taxon>
        <taxon>Tracheophyta</taxon>
        <taxon>Spermatophyta</taxon>
        <taxon>Magnoliopsida</taxon>
        <taxon>eudicotyledons</taxon>
        <taxon>Gunneridae</taxon>
        <taxon>Pentapetalae</taxon>
        <taxon>rosids</taxon>
        <taxon>fabids</taxon>
        <taxon>Cucurbitales</taxon>
        <taxon>Cucurbitaceae</taxon>
        <taxon>Cucurbiteae</taxon>
        <taxon>Cucurbita</taxon>
    </lineage>
</organism>
<gene>
    <name evidence="10" type="primary">LOC111444452</name>
</gene>
<keyword evidence="9" id="KW-1185">Reference proteome</keyword>
<dbReference type="GeneID" id="111444452"/>
<evidence type="ECO:0000256" key="3">
    <source>
        <dbReference type="ARBA" id="ARBA00023015"/>
    </source>
</evidence>
<dbReference type="PANTHER" id="PTHR31945">
    <property type="entry name" value="TRANSCRIPTION FACTOR SCREAM2-RELATED"/>
    <property type="match status" value="1"/>
</dbReference>
<reference evidence="10" key="1">
    <citation type="submission" date="2025-08" db="UniProtKB">
        <authorList>
            <consortium name="RefSeq"/>
        </authorList>
    </citation>
    <scope>IDENTIFICATION</scope>
    <source>
        <tissue evidence="10">Young leaves</tissue>
    </source>
</reference>
<dbReference type="FunFam" id="4.10.280.10:FF:000096">
    <property type="entry name" value="Basic helix-loop-helix (BHLH) DNA-binding superfamily protein"/>
    <property type="match status" value="1"/>
</dbReference>
<dbReference type="PROSITE" id="PS50888">
    <property type="entry name" value="BHLH"/>
    <property type="match status" value="1"/>
</dbReference>
<dbReference type="GO" id="GO:0046983">
    <property type="term" value="F:protein dimerization activity"/>
    <property type="evidence" value="ECO:0007669"/>
    <property type="project" value="InterPro"/>
</dbReference>
<evidence type="ECO:0000256" key="4">
    <source>
        <dbReference type="ARBA" id="ARBA00023125"/>
    </source>
</evidence>
<evidence type="ECO:0000256" key="2">
    <source>
        <dbReference type="ARBA" id="ARBA00011738"/>
    </source>
</evidence>
<evidence type="ECO:0000256" key="5">
    <source>
        <dbReference type="ARBA" id="ARBA00023163"/>
    </source>
</evidence>
<dbReference type="InterPro" id="IPR011598">
    <property type="entry name" value="bHLH_dom"/>
</dbReference>
<dbReference type="RefSeq" id="XP_022938316.1">
    <property type="nucleotide sequence ID" value="XM_023082548.1"/>
</dbReference>
<dbReference type="SMART" id="SM00353">
    <property type="entry name" value="HLH"/>
    <property type="match status" value="1"/>
</dbReference>
<keyword evidence="4" id="KW-0238">DNA-binding</keyword>
<dbReference type="InterPro" id="IPR051358">
    <property type="entry name" value="TF_AMS/ICE1/BHLH6-like"/>
</dbReference>
<dbReference type="Pfam" id="PF00010">
    <property type="entry name" value="HLH"/>
    <property type="match status" value="1"/>
</dbReference>
<keyword evidence="3" id="KW-0805">Transcription regulation</keyword>
<dbReference type="Gene3D" id="4.10.280.10">
    <property type="entry name" value="Helix-loop-helix DNA-binding domain"/>
    <property type="match status" value="1"/>
</dbReference>
<evidence type="ECO:0000256" key="1">
    <source>
        <dbReference type="ARBA" id="ARBA00004123"/>
    </source>
</evidence>
<name>A0A6J1FCT5_CUCMO</name>
<dbReference type="GO" id="GO:0005634">
    <property type="term" value="C:nucleus"/>
    <property type="evidence" value="ECO:0007669"/>
    <property type="project" value="UniProtKB-SubCell"/>
</dbReference>
<accession>A0A6J1FCT5</accession>
<dbReference type="Pfam" id="PF22754">
    <property type="entry name" value="bHLH-TF_ACT-like_plant"/>
    <property type="match status" value="1"/>
</dbReference>
<feature type="region of interest" description="Disordered" evidence="7">
    <location>
        <begin position="41"/>
        <end position="62"/>
    </location>
</feature>